<dbReference type="KEGG" id="mend:L6E24_11525"/>
<evidence type="ECO:0000259" key="2">
    <source>
        <dbReference type="Pfam" id="PF07603"/>
    </source>
</evidence>
<dbReference type="InterPro" id="IPR011460">
    <property type="entry name" value="Lcl_C"/>
</dbReference>
<dbReference type="RefSeq" id="WP_257742132.1">
    <property type="nucleotide sequence ID" value="NZ_CP096115.1"/>
</dbReference>
<dbReference type="PROSITE" id="PS51257">
    <property type="entry name" value="PROKAR_LIPOPROTEIN"/>
    <property type="match status" value="1"/>
</dbReference>
<dbReference type="GeneID" id="74308340"/>
<feature type="domain" description="Lcl C-terminal" evidence="2">
    <location>
        <begin position="105"/>
        <end position="254"/>
    </location>
</feature>
<gene>
    <name evidence="3" type="ORF">L6E24_11525</name>
</gene>
<evidence type="ECO:0000256" key="1">
    <source>
        <dbReference type="SAM" id="MobiDB-lite"/>
    </source>
</evidence>
<feature type="domain" description="Lcl C-terminal" evidence="2">
    <location>
        <begin position="270"/>
        <end position="383"/>
    </location>
</feature>
<organism evidence="3 4">
    <name type="scientific">Methanoplanus endosymbiosus</name>
    <dbReference type="NCBI Taxonomy" id="33865"/>
    <lineage>
        <taxon>Archaea</taxon>
        <taxon>Methanobacteriati</taxon>
        <taxon>Methanobacteriota</taxon>
        <taxon>Stenosarchaea group</taxon>
        <taxon>Methanomicrobia</taxon>
        <taxon>Methanomicrobiales</taxon>
        <taxon>Methanomicrobiaceae</taxon>
        <taxon>Methanoplanus</taxon>
    </lineage>
</organism>
<accession>A0A9E7TL62</accession>
<dbReference type="PANTHER" id="PTHR35812">
    <property type="entry name" value="LIPOPROTEIN"/>
    <property type="match status" value="1"/>
</dbReference>
<dbReference type="AlphaFoldDB" id="A0A9E7TL62"/>
<protein>
    <submittedName>
        <fullName evidence="3">DUF1566 domain-containing protein</fullName>
    </submittedName>
</protein>
<sequence>MKYHKGIIALIAAMAIAALFAGCVSQTDNTGAVSGEETPTPVTESTVTPATTTGLSYPVVDTGQVNCYNNEEEMTCPAEGEEFYGQDAQFSGNQPSYTASDDDLTVYDEVTGLTWQRSLDTNGDGEILAEDKLTFSEAQELPDKLNAENYGGYSDWRLPTIKEQYSLIMFYGTDPSEGVEVSDLNPFINTDYFSFAYGDTDAGERIIDSQYASDTLYVYENSLLFGVNFADGRIKGYGLTLFNKDKTFFVTCVRGNTDYGINDFSDNGDGTVTDSATGLMWSQSDSGSGMNWEDALAWVQTKNTENYLGYSDWRLPNVKELQSIVDYSRSPDTSDSAAIDPVFECTEITNEEGETDYPYFWSSTTHASSNGVGTAASYVAFGRSMGYMDGRWQDVHGAGAQKSDPKSGDASDYPEGSGPQGDAVRIDNYVRLVR</sequence>
<dbReference type="EMBL" id="CP096115">
    <property type="protein sequence ID" value="UUX91981.1"/>
    <property type="molecule type" value="Genomic_DNA"/>
</dbReference>
<evidence type="ECO:0000313" key="4">
    <source>
        <dbReference type="Proteomes" id="UP001060368"/>
    </source>
</evidence>
<dbReference type="Proteomes" id="UP001060368">
    <property type="component" value="Chromosome"/>
</dbReference>
<dbReference type="Pfam" id="PF07603">
    <property type="entry name" value="Lcl_C"/>
    <property type="match status" value="2"/>
</dbReference>
<dbReference type="PANTHER" id="PTHR35812:SF1">
    <property type="entry name" value="LIPOPROTEIN"/>
    <property type="match status" value="1"/>
</dbReference>
<name>A0A9E7TL62_9EURY</name>
<evidence type="ECO:0000313" key="3">
    <source>
        <dbReference type="EMBL" id="UUX91981.1"/>
    </source>
</evidence>
<reference evidence="3" key="1">
    <citation type="submission" date="2022-04" db="EMBL/GenBank/DDBJ databases">
        <title>Complete genome of Methanoplanus endosymbiosus DSM 3599.</title>
        <authorList>
            <person name="Chen S.-C."/>
            <person name="You Y.-T."/>
            <person name="Zhou Y.-Z."/>
            <person name="Lai M.-C."/>
        </authorList>
    </citation>
    <scope>NUCLEOTIDE SEQUENCE</scope>
    <source>
        <strain evidence="3">DSM 3599</strain>
    </source>
</reference>
<proteinExistence type="predicted"/>
<feature type="region of interest" description="Disordered" evidence="1">
    <location>
        <begin position="395"/>
        <end position="427"/>
    </location>
</feature>
<keyword evidence="4" id="KW-1185">Reference proteome</keyword>